<keyword evidence="8" id="KW-1185">Reference proteome</keyword>
<comment type="caution">
    <text evidence="7">The sequence shown here is derived from an EMBL/GenBank/DDBJ whole genome shotgun (WGS) entry which is preliminary data.</text>
</comment>
<dbReference type="PANTHER" id="PTHR47283">
    <property type="entry name" value="ENT-KAURENE OXIDASE, CHLOROPLASTIC"/>
    <property type="match status" value="1"/>
</dbReference>
<accession>A0AAD8HTQ2</accession>
<evidence type="ECO:0000256" key="6">
    <source>
        <dbReference type="SAM" id="Phobius"/>
    </source>
</evidence>
<organism evidence="7 8">
    <name type="scientific">Heracleum sosnowskyi</name>
    <dbReference type="NCBI Taxonomy" id="360622"/>
    <lineage>
        <taxon>Eukaryota</taxon>
        <taxon>Viridiplantae</taxon>
        <taxon>Streptophyta</taxon>
        <taxon>Embryophyta</taxon>
        <taxon>Tracheophyta</taxon>
        <taxon>Spermatophyta</taxon>
        <taxon>Magnoliopsida</taxon>
        <taxon>eudicotyledons</taxon>
        <taxon>Gunneridae</taxon>
        <taxon>Pentapetalae</taxon>
        <taxon>asterids</taxon>
        <taxon>campanulids</taxon>
        <taxon>Apiales</taxon>
        <taxon>Apiaceae</taxon>
        <taxon>Apioideae</taxon>
        <taxon>apioid superclade</taxon>
        <taxon>Tordylieae</taxon>
        <taxon>Tordyliinae</taxon>
        <taxon>Heracleum</taxon>
    </lineage>
</organism>
<dbReference type="InterPro" id="IPR036396">
    <property type="entry name" value="Cyt_P450_sf"/>
</dbReference>
<reference evidence="7" key="1">
    <citation type="submission" date="2023-02" db="EMBL/GenBank/DDBJ databases">
        <title>Genome of toxic invasive species Heracleum sosnowskyi carries increased number of genes despite the absence of recent whole-genome duplications.</title>
        <authorList>
            <person name="Schelkunov M."/>
            <person name="Shtratnikova V."/>
            <person name="Makarenko M."/>
            <person name="Klepikova A."/>
            <person name="Omelchenko D."/>
            <person name="Novikova G."/>
            <person name="Obukhova E."/>
            <person name="Bogdanov V."/>
            <person name="Penin A."/>
            <person name="Logacheva M."/>
        </authorList>
    </citation>
    <scope>NUCLEOTIDE SEQUENCE</scope>
    <source>
        <strain evidence="7">Hsosn_3</strain>
        <tissue evidence="7">Leaf</tissue>
    </source>
</reference>
<dbReference type="GO" id="GO:0020037">
    <property type="term" value="F:heme binding"/>
    <property type="evidence" value="ECO:0007669"/>
    <property type="project" value="InterPro"/>
</dbReference>
<dbReference type="SUPFAM" id="SSF48264">
    <property type="entry name" value="Cytochrome P450"/>
    <property type="match status" value="1"/>
</dbReference>
<evidence type="ECO:0000256" key="1">
    <source>
        <dbReference type="ARBA" id="ARBA00004167"/>
    </source>
</evidence>
<dbReference type="InterPro" id="IPR001128">
    <property type="entry name" value="Cyt_P450"/>
</dbReference>
<evidence type="ECO:0000256" key="5">
    <source>
        <dbReference type="ARBA" id="ARBA00023136"/>
    </source>
</evidence>
<dbReference type="Pfam" id="PF00067">
    <property type="entry name" value="p450"/>
    <property type="match status" value="1"/>
</dbReference>
<comment type="subcellular location">
    <subcellularLocation>
        <location evidence="1">Membrane</location>
        <topology evidence="1">Single-pass membrane protein</topology>
    </subcellularLocation>
</comment>
<dbReference type="PANTHER" id="PTHR47283:SF1">
    <property type="entry name" value="ENT-KAURENE OXIDASE, CHLOROPLASTIC"/>
    <property type="match status" value="1"/>
</dbReference>
<dbReference type="Gene3D" id="1.10.630.10">
    <property type="entry name" value="Cytochrome P450"/>
    <property type="match status" value="1"/>
</dbReference>
<dbReference type="EMBL" id="JAUIZM010000007">
    <property type="protein sequence ID" value="KAK1373282.1"/>
    <property type="molecule type" value="Genomic_DNA"/>
</dbReference>
<dbReference type="InterPro" id="IPR044225">
    <property type="entry name" value="KO_chloroplastic"/>
</dbReference>
<dbReference type="GO" id="GO:0005506">
    <property type="term" value="F:iron ion binding"/>
    <property type="evidence" value="ECO:0007669"/>
    <property type="project" value="InterPro"/>
</dbReference>
<keyword evidence="5 6" id="KW-0472">Membrane</keyword>
<dbReference type="PROSITE" id="PS51257">
    <property type="entry name" value="PROKAR_LIPOPROTEIN"/>
    <property type="match status" value="1"/>
</dbReference>
<reference evidence="7" key="2">
    <citation type="submission" date="2023-05" db="EMBL/GenBank/DDBJ databases">
        <authorList>
            <person name="Schelkunov M.I."/>
        </authorList>
    </citation>
    <scope>NUCLEOTIDE SEQUENCE</scope>
    <source>
        <strain evidence="7">Hsosn_3</strain>
        <tissue evidence="7">Leaf</tissue>
    </source>
</reference>
<dbReference type="GO" id="GO:0009707">
    <property type="term" value="C:chloroplast outer membrane"/>
    <property type="evidence" value="ECO:0007669"/>
    <property type="project" value="TreeGrafter"/>
</dbReference>
<protein>
    <submittedName>
        <fullName evidence="7">Uncharacterized protein</fullName>
    </submittedName>
</protein>
<comment type="similarity">
    <text evidence="2">Belongs to the cytochrome P450 family.</text>
</comment>
<feature type="transmembrane region" description="Helical" evidence="6">
    <location>
        <begin position="12"/>
        <end position="33"/>
    </location>
</feature>
<evidence type="ECO:0000256" key="4">
    <source>
        <dbReference type="ARBA" id="ARBA00022989"/>
    </source>
</evidence>
<evidence type="ECO:0000256" key="2">
    <source>
        <dbReference type="ARBA" id="ARBA00010617"/>
    </source>
</evidence>
<proteinExistence type="inferred from homology"/>
<dbReference type="GO" id="GO:0010241">
    <property type="term" value="P:ent-kaurene oxidation to kaurenoic acid"/>
    <property type="evidence" value="ECO:0007669"/>
    <property type="project" value="InterPro"/>
</dbReference>
<dbReference type="AlphaFoldDB" id="A0AAD8HTQ2"/>
<dbReference type="Proteomes" id="UP001237642">
    <property type="component" value="Unassembled WGS sequence"/>
</dbReference>
<dbReference type="GO" id="GO:0016709">
    <property type="term" value="F:oxidoreductase activity, acting on paired donors, with incorporation or reduction of molecular oxygen, NAD(P)H as one donor, and incorporation of one atom of oxygen"/>
    <property type="evidence" value="ECO:0007669"/>
    <property type="project" value="TreeGrafter"/>
</dbReference>
<gene>
    <name evidence="7" type="ORF">POM88_029475</name>
</gene>
<keyword evidence="4 6" id="KW-1133">Transmembrane helix</keyword>
<evidence type="ECO:0000313" key="7">
    <source>
        <dbReference type="EMBL" id="KAK1373282.1"/>
    </source>
</evidence>
<evidence type="ECO:0000256" key="3">
    <source>
        <dbReference type="ARBA" id="ARBA00022692"/>
    </source>
</evidence>
<dbReference type="GO" id="GO:0052615">
    <property type="term" value="F:ent-kaurene oxidase activity"/>
    <property type="evidence" value="ECO:0007669"/>
    <property type="project" value="InterPro"/>
</dbReference>
<dbReference type="GO" id="GO:0005783">
    <property type="term" value="C:endoplasmic reticulum"/>
    <property type="evidence" value="ECO:0007669"/>
    <property type="project" value="TreeGrafter"/>
</dbReference>
<keyword evidence="3 6" id="KW-0812">Transmembrane</keyword>
<name>A0AAD8HTQ2_9APIA</name>
<sequence length="120" mass="13869">MITWNQRKQTQLLLWKILVATLDTPVAAIIIYGCNHDKNAWENPEEWDPERFMEDKSDTMELHKSMASRAGKRLYVGAPEAMTISRMAIGRLVQEFEWSLTQGQADDVDINTRILMMITV</sequence>
<evidence type="ECO:0000313" key="8">
    <source>
        <dbReference type="Proteomes" id="UP001237642"/>
    </source>
</evidence>
<dbReference type="GO" id="GO:0009686">
    <property type="term" value="P:gibberellin biosynthetic process"/>
    <property type="evidence" value="ECO:0007669"/>
    <property type="project" value="InterPro"/>
</dbReference>